<dbReference type="InterPro" id="IPR027951">
    <property type="entry name" value="Nepro_N"/>
</dbReference>
<evidence type="ECO:0000313" key="4">
    <source>
        <dbReference type="EMBL" id="CAG9764838.1"/>
    </source>
</evidence>
<keyword evidence="5" id="KW-1185">Reference proteome</keyword>
<dbReference type="GO" id="GO:0045747">
    <property type="term" value="P:positive regulation of Notch signaling pathway"/>
    <property type="evidence" value="ECO:0007669"/>
    <property type="project" value="TreeGrafter"/>
</dbReference>
<dbReference type="EMBL" id="OU892278">
    <property type="protein sequence ID" value="CAG9764838.1"/>
    <property type="molecule type" value="Genomic_DNA"/>
</dbReference>
<feature type="transmembrane region" description="Helical" evidence="2">
    <location>
        <begin position="156"/>
        <end position="174"/>
    </location>
</feature>
<keyword evidence="2" id="KW-1133">Transmembrane helix</keyword>
<dbReference type="InterPro" id="IPR052835">
    <property type="entry name" value="Nepro"/>
</dbReference>
<reference evidence="4" key="1">
    <citation type="submission" date="2022-01" db="EMBL/GenBank/DDBJ databases">
        <authorList>
            <person name="King R."/>
        </authorList>
    </citation>
    <scope>NUCLEOTIDE SEQUENCE</scope>
</reference>
<protein>
    <recommendedName>
        <fullName evidence="3">Nucleolus and neural progenitor protein-like N-terminal domain-containing protein</fullName>
    </recommendedName>
</protein>
<dbReference type="OrthoDB" id="9899341at2759"/>
<sequence length="539" mass="62488">MDNNPLWNRKDLFQPPVSSYKASTEDLDLTKFRLALQDGIRHFKDKFLATEATLLARIIYRMKMKFRSAKDFKLIETLSRSLNIYFNTDLSRHLKGMLDMTPKRYGWETETYLPARNMLSFILVRLQGIVKLLEKIYETAEEIAIQLTHRLYRGHFWTLFLILYGLVSRISVLIKFNTKFFCELYGKLHSHLNKLENTGKNWLPNGYDFPVDLRSWLGVNWVYEDIYVDLTFTETNKVMTLLNLVDDDEDDDVLFCDEYIVVDDEDENTKKKSNRLSFVKEVLARNRMRGFNIDENDIGEEIIEINDTIITGNNVKQPQEVMCLGNISENEIDSGQDIDIENPDIIFLDTPLPNKVQKSKTKSKINKSANKIKQSPNKKSKKEKSKVSKINAKQPEEDFGEEIICLSENNKKEIDIENPDIIILDTPLPNVKKSKRKSEKINQSATKRKRLNENGGSPKKQSEKGKSSQVSKKGKKKMEKENKDSSIILSDSGSSIIDIATPKTRLNVNKNKKRAKYECFLSKLKSKRKKKKKINEKNC</sequence>
<proteinExistence type="predicted"/>
<keyword evidence="2" id="KW-0812">Transmembrane</keyword>
<name>A0A9N9MHC5_9CUCU</name>
<gene>
    <name evidence="4" type="ORF">CEUTPL_LOCUS5463</name>
</gene>
<dbReference type="Pfam" id="PF14780">
    <property type="entry name" value="NEPRO_N"/>
    <property type="match status" value="1"/>
</dbReference>
<dbReference type="PANTHER" id="PTHR34761">
    <property type="entry name" value="NUCLEOLUS AND NEURAL PROGENITOR PROTEIN"/>
    <property type="match status" value="1"/>
</dbReference>
<feature type="region of interest" description="Disordered" evidence="1">
    <location>
        <begin position="351"/>
        <end position="394"/>
    </location>
</feature>
<feature type="region of interest" description="Disordered" evidence="1">
    <location>
        <begin position="431"/>
        <end position="487"/>
    </location>
</feature>
<keyword evidence="2" id="KW-0472">Membrane</keyword>
<evidence type="ECO:0000256" key="2">
    <source>
        <dbReference type="SAM" id="Phobius"/>
    </source>
</evidence>
<evidence type="ECO:0000259" key="3">
    <source>
        <dbReference type="Pfam" id="PF14780"/>
    </source>
</evidence>
<dbReference type="PANTHER" id="PTHR34761:SF1">
    <property type="entry name" value="NUCLEOLUS AND NEURAL PROGENITOR PROTEIN"/>
    <property type="match status" value="1"/>
</dbReference>
<dbReference type="AlphaFoldDB" id="A0A9N9MHC5"/>
<evidence type="ECO:0000256" key="1">
    <source>
        <dbReference type="SAM" id="MobiDB-lite"/>
    </source>
</evidence>
<dbReference type="GO" id="GO:0005634">
    <property type="term" value="C:nucleus"/>
    <property type="evidence" value="ECO:0007669"/>
    <property type="project" value="TreeGrafter"/>
</dbReference>
<organism evidence="4 5">
    <name type="scientific">Ceutorhynchus assimilis</name>
    <name type="common">cabbage seed weevil</name>
    <dbReference type="NCBI Taxonomy" id="467358"/>
    <lineage>
        <taxon>Eukaryota</taxon>
        <taxon>Metazoa</taxon>
        <taxon>Ecdysozoa</taxon>
        <taxon>Arthropoda</taxon>
        <taxon>Hexapoda</taxon>
        <taxon>Insecta</taxon>
        <taxon>Pterygota</taxon>
        <taxon>Neoptera</taxon>
        <taxon>Endopterygota</taxon>
        <taxon>Coleoptera</taxon>
        <taxon>Polyphaga</taxon>
        <taxon>Cucujiformia</taxon>
        <taxon>Curculionidae</taxon>
        <taxon>Ceutorhynchinae</taxon>
        <taxon>Ceutorhynchus</taxon>
    </lineage>
</organism>
<feature type="domain" description="Nucleolus and neural progenitor protein-like N-terminal" evidence="3">
    <location>
        <begin position="7"/>
        <end position="189"/>
    </location>
</feature>
<dbReference type="Proteomes" id="UP001152799">
    <property type="component" value="Chromosome 2"/>
</dbReference>
<accession>A0A9N9MHC5</accession>
<evidence type="ECO:0000313" key="5">
    <source>
        <dbReference type="Proteomes" id="UP001152799"/>
    </source>
</evidence>
<feature type="compositionally biased region" description="Low complexity" evidence="1">
    <location>
        <begin position="366"/>
        <end position="375"/>
    </location>
</feature>